<evidence type="ECO:0000256" key="1">
    <source>
        <dbReference type="SAM" id="SignalP"/>
    </source>
</evidence>
<evidence type="ECO:0000313" key="3">
    <source>
        <dbReference type="EMBL" id="GAA3282146.1"/>
    </source>
</evidence>
<keyword evidence="1" id="KW-0732">Signal</keyword>
<sequence>MTDRRTHVLAGLAAVAFISVPTAAHAAPAQAAASAQDGRPAEVAVTEVAHRGSSAEAPENTLAAVQEGIADRADYVEIDVQRSADGELVVIHDVDLTRTTDVEQVFPDRESYQVGDFTLAELKQLDAGSWKSAEFAGERIPTLQEVLDVLRPSASGLLLEMKSPALYPGISEDLVAALQAQPGYLPSTTANGRLVVQSFDWEFMAAFDQQLPQVTAGLLGEPTDAQMEEFSSWADQINPHHSVATPEFVDRVHELGMETLVYTVNDPARMETLVDNGVDGIITDEPDVLDEVLRGL</sequence>
<feature type="domain" description="GP-PDE" evidence="2">
    <location>
        <begin position="45"/>
        <end position="293"/>
    </location>
</feature>
<dbReference type="Proteomes" id="UP001501736">
    <property type="component" value="Unassembled WGS sequence"/>
</dbReference>
<dbReference type="InterPro" id="IPR017946">
    <property type="entry name" value="PLC-like_Pdiesterase_TIM-brl"/>
</dbReference>
<protein>
    <submittedName>
        <fullName evidence="3">Glycerophosphodiester phosphodiesterase family protein</fullName>
    </submittedName>
</protein>
<evidence type="ECO:0000313" key="4">
    <source>
        <dbReference type="Proteomes" id="UP001501736"/>
    </source>
</evidence>
<evidence type="ECO:0000259" key="2">
    <source>
        <dbReference type="PROSITE" id="PS51704"/>
    </source>
</evidence>
<dbReference type="PANTHER" id="PTHR46211">
    <property type="entry name" value="GLYCEROPHOSPHORYL DIESTER PHOSPHODIESTERASE"/>
    <property type="match status" value="1"/>
</dbReference>
<dbReference type="PROSITE" id="PS51704">
    <property type="entry name" value="GP_PDE"/>
    <property type="match status" value="1"/>
</dbReference>
<dbReference type="SUPFAM" id="SSF51695">
    <property type="entry name" value="PLC-like phosphodiesterases"/>
    <property type="match status" value="1"/>
</dbReference>
<accession>A0ABP6RBX1</accession>
<comment type="caution">
    <text evidence="3">The sequence shown here is derived from an EMBL/GenBank/DDBJ whole genome shotgun (WGS) entry which is preliminary data.</text>
</comment>
<dbReference type="InterPro" id="IPR006311">
    <property type="entry name" value="TAT_signal"/>
</dbReference>
<name>A0ABP6RBX1_9MICC</name>
<keyword evidence="4" id="KW-1185">Reference proteome</keyword>
<gene>
    <name evidence="3" type="ORF">GCM10020260_08720</name>
</gene>
<dbReference type="EMBL" id="BAAAYG010000003">
    <property type="protein sequence ID" value="GAA3282146.1"/>
    <property type="molecule type" value="Genomic_DNA"/>
</dbReference>
<dbReference type="InterPro" id="IPR030395">
    <property type="entry name" value="GP_PDE_dom"/>
</dbReference>
<dbReference type="Pfam" id="PF03009">
    <property type="entry name" value="GDPD"/>
    <property type="match status" value="1"/>
</dbReference>
<reference evidence="4" key="1">
    <citation type="journal article" date="2019" name="Int. J. Syst. Evol. Microbiol.">
        <title>The Global Catalogue of Microorganisms (GCM) 10K type strain sequencing project: providing services to taxonomists for standard genome sequencing and annotation.</title>
        <authorList>
            <consortium name="The Broad Institute Genomics Platform"/>
            <consortium name="The Broad Institute Genome Sequencing Center for Infectious Disease"/>
            <person name="Wu L."/>
            <person name="Ma J."/>
        </authorList>
    </citation>
    <scope>NUCLEOTIDE SEQUENCE [LARGE SCALE GENOMIC DNA]</scope>
    <source>
        <strain evidence="4">JCM 11483</strain>
    </source>
</reference>
<dbReference type="PROSITE" id="PS51318">
    <property type="entry name" value="TAT"/>
    <property type="match status" value="1"/>
</dbReference>
<dbReference type="Gene3D" id="3.20.20.190">
    <property type="entry name" value="Phosphatidylinositol (PI) phosphodiesterase"/>
    <property type="match status" value="1"/>
</dbReference>
<organism evidence="3 4">
    <name type="scientific">Nesterenkonia halobia</name>
    <dbReference type="NCBI Taxonomy" id="37922"/>
    <lineage>
        <taxon>Bacteria</taxon>
        <taxon>Bacillati</taxon>
        <taxon>Actinomycetota</taxon>
        <taxon>Actinomycetes</taxon>
        <taxon>Micrococcales</taxon>
        <taxon>Micrococcaceae</taxon>
        <taxon>Nesterenkonia</taxon>
    </lineage>
</organism>
<proteinExistence type="predicted"/>
<feature type="signal peptide" evidence="1">
    <location>
        <begin position="1"/>
        <end position="26"/>
    </location>
</feature>
<dbReference type="PANTHER" id="PTHR46211:SF1">
    <property type="entry name" value="GLYCEROPHOSPHODIESTER PHOSPHODIESTERASE, CYTOPLASMIC"/>
    <property type="match status" value="1"/>
</dbReference>
<feature type="chain" id="PRO_5046179976" evidence="1">
    <location>
        <begin position="27"/>
        <end position="296"/>
    </location>
</feature>
<dbReference type="RefSeq" id="WP_344718563.1">
    <property type="nucleotide sequence ID" value="NZ_BAAAYG010000003.1"/>
</dbReference>